<accession>A0A7I8W7J7</accession>
<feature type="compositionally biased region" description="Basic residues" evidence="2">
    <location>
        <begin position="207"/>
        <end position="223"/>
    </location>
</feature>
<dbReference type="AlphaFoldDB" id="A0A7I8W7J7"/>
<feature type="compositionally biased region" description="Polar residues" evidence="2">
    <location>
        <begin position="138"/>
        <end position="166"/>
    </location>
</feature>
<feature type="coiled-coil region" evidence="1">
    <location>
        <begin position="13"/>
        <end position="47"/>
    </location>
</feature>
<feature type="region of interest" description="Disordered" evidence="2">
    <location>
        <begin position="118"/>
        <end position="242"/>
    </location>
</feature>
<organism evidence="3 4">
    <name type="scientific">Dimorphilus gyrociliatus</name>
    <dbReference type="NCBI Taxonomy" id="2664684"/>
    <lineage>
        <taxon>Eukaryota</taxon>
        <taxon>Metazoa</taxon>
        <taxon>Spiralia</taxon>
        <taxon>Lophotrochozoa</taxon>
        <taxon>Annelida</taxon>
        <taxon>Polychaeta</taxon>
        <taxon>Polychaeta incertae sedis</taxon>
        <taxon>Dinophilidae</taxon>
        <taxon>Dimorphilus</taxon>
    </lineage>
</organism>
<evidence type="ECO:0000313" key="4">
    <source>
        <dbReference type="Proteomes" id="UP000549394"/>
    </source>
</evidence>
<comment type="caution">
    <text evidence="3">The sequence shown here is derived from an EMBL/GenBank/DDBJ whole genome shotgun (WGS) entry which is preliminary data.</text>
</comment>
<proteinExistence type="predicted"/>
<keyword evidence="4" id="KW-1185">Reference proteome</keyword>
<name>A0A7I8W7J7_9ANNE</name>
<gene>
    <name evidence="3" type="ORF">DGYR_LOCUS11522</name>
</gene>
<evidence type="ECO:0000256" key="1">
    <source>
        <dbReference type="SAM" id="Coils"/>
    </source>
</evidence>
<feature type="compositionally biased region" description="Basic residues" evidence="2">
    <location>
        <begin position="231"/>
        <end position="242"/>
    </location>
</feature>
<dbReference type="Proteomes" id="UP000549394">
    <property type="component" value="Unassembled WGS sequence"/>
</dbReference>
<evidence type="ECO:0000313" key="3">
    <source>
        <dbReference type="EMBL" id="CAD5123893.1"/>
    </source>
</evidence>
<sequence>MLLKKLRDGGTVMDELRSCNEKIKSRNMELIQENDKLRRYIKNLENSTNIRSIEPLCNPARLCNRFPTGRTYDNQFYGGLMSEEKLDLFGSCRYPHSYRPTSSISTLPMPLGASSTINSDSNAIIGPSGQGGISQHGNTLSAKNATPAPRSSTLQSQGESRGTSSNRGDKRTTNETDPGSESYTSTTGTGSKDKRERRKDRKDKNRREKIKKSKDKRSKSRKSGKSEKTKSKTKKSKRNKKK</sequence>
<keyword evidence="1" id="KW-0175">Coiled coil</keyword>
<reference evidence="3 4" key="1">
    <citation type="submission" date="2020-08" db="EMBL/GenBank/DDBJ databases">
        <authorList>
            <person name="Hejnol A."/>
        </authorList>
    </citation>
    <scope>NUCLEOTIDE SEQUENCE [LARGE SCALE GENOMIC DNA]</scope>
</reference>
<dbReference type="EMBL" id="CAJFCJ010000019">
    <property type="protein sequence ID" value="CAD5123893.1"/>
    <property type="molecule type" value="Genomic_DNA"/>
</dbReference>
<evidence type="ECO:0000256" key="2">
    <source>
        <dbReference type="SAM" id="MobiDB-lite"/>
    </source>
</evidence>
<feature type="compositionally biased region" description="Low complexity" evidence="2">
    <location>
        <begin position="179"/>
        <end position="190"/>
    </location>
</feature>
<protein>
    <submittedName>
        <fullName evidence="3">DgyrCDS12200</fullName>
    </submittedName>
</protein>